<dbReference type="Pfam" id="PF01105">
    <property type="entry name" value="EMP24_GP25L"/>
    <property type="match status" value="1"/>
</dbReference>
<keyword evidence="5 8" id="KW-1133">Transmembrane helix</keyword>
<reference evidence="12" key="4">
    <citation type="submission" date="2019-05" db="EMBL/GenBank/DDBJ databases">
        <authorList>
            <consortium name="Pathogen Informatics"/>
        </authorList>
    </citation>
    <scope>NUCLEOTIDE SEQUENCE</scope>
    <source>
        <strain evidence="12">17X</strain>
    </source>
</reference>
<dbReference type="AlphaFoldDB" id="A0A078KBL9"/>
<dbReference type="EMBL" id="LK934642">
    <property type="protein sequence ID" value="CDU20500.1"/>
    <property type="molecule type" value="Genomic_DNA"/>
</dbReference>
<dbReference type="Proteomes" id="UP000072874">
    <property type="component" value="Chromosome 14"/>
</dbReference>
<accession>A0A078KBL9</accession>
<dbReference type="InterPro" id="IPR015720">
    <property type="entry name" value="Emp24-like"/>
</dbReference>
<dbReference type="VEuPathDB" id="PlasmoDB:PYYM_1416500"/>
<evidence type="ECO:0000256" key="1">
    <source>
        <dbReference type="ARBA" id="ARBA00004479"/>
    </source>
</evidence>
<dbReference type="VEuPathDB" id="PlasmoDB:PY17X_1414700"/>
<sequence>MNFPKKLILSLLCIWGCFIHTVFSTHFTIRPLENDCFYFKVSKNNAIVGSYEIMEKYRSCSITIMSINDKKKDIVFKSENKQDSFNIKVDKSGAYSFCYDNKKNVELTMMFTIRVKENHDGDDIEIGTKDDVDKISGQAFDLYSQFLEVLDQQERMMEKADLYKQINDKINSQLVIWSEIEIILLIILTIIHIYYIKSFFEIKTIV</sequence>
<evidence type="ECO:0000256" key="2">
    <source>
        <dbReference type="ARBA" id="ARBA00007104"/>
    </source>
</evidence>
<dbReference type="OrthoDB" id="62956at2759"/>
<gene>
    <name evidence="12" type="ORF">PY17X_1414700</name>
    <name evidence="11" type="ORF">PYYM_1416500</name>
</gene>
<evidence type="ECO:0000256" key="4">
    <source>
        <dbReference type="ARBA" id="ARBA00022729"/>
    </source>
</evidence>
<comment type="similarity">
    <text evidence="2 7">Belongs to the EMP24/GP25L family.</text>
</comment>
<evidence type="ECO:0000313" key="11">
    <source>
        <dbReference type="EMBL" id="CDU20500.1"/>
    </source>
</evidence>
<feature type="chain" id="PRO_5014502197" evidence="9">
    <location>
        <begin position="25"/>
        <end position="206"/>
    </location>
</feature>
<dbReference type="PROSITE" id="PS50866">
    <property type="entry name" value="GOLD"/>
    <property type="match status" value="1"/>
</dbReference>
<evidence type="ECO:0000256" key="9">
    <source>
        <dbReference type="SAM" id="SignalP"/>
    </source>
</evidence>
<evidence type="ECO:0000256" key="8">
    <source>
        <dbReference type="SAM" id="Phobius"/>
    </source>
</evidence>
<proteinExistence type="inferred from homology"/>
<evidence type="ECO:0000313" key="13">
    <source>
        <dbReference type="Proteomes" id="UP000072874"/>
    </source>
</evidence>
<keyword evidence="6 8" id="KW-0472">Membrane</keyword>
<dbReference type="InterPro" id="IPR009038">
    <property type="entry name" value="GOLD_dom"/>
</dbReference>
<reference evidence="12" key="2">
    <citation type="submission" date="2014-05" db="EMBL/GenBank/DDBJ databases">
        <authorList>
            <person name="Aslett M.A."/>
            <person name="De Silva N."/>
        </authorList>
    </citation>
    <scope>NUCLEOTIDE SEQUENCE</scope>
    <source>
        <strain evidence="12">17X</strain>
    </source>
</reference>
<evidence type="ECO:0000256" key="6">
    <source>
        <dbReference type="ARBA" id="ARBA00023136"/>
    </source>
</evidence>
<dbReference type="EMBL" id="LM993668">
    <property type="protein sequence ID" value="VTZ81461.1"/>
    <property type="molecule type" value="Genomic_DNA"/>
</dbReference>
<evidence type="ECO:0000313" key="14">
    <source>
        <dbReference type="Proteomes" id="UP000072904"/>
    </source>
</evidence>
<dbReference type="RefSeq" id="XP_022812851.1">
    <property type="nucleotide sequence ID" value="XM_022957462.1"/>
</dbReference>
<name>A0A078KBL9_PLAYE</name>
<dbReference type="GeneID" id="3789996"/>
<feature type="domain" description="GOLD" evidence="10">
    <location>
        <begin position="34"/>
        <end position="115"/>
    </location>
</feature>
<protein>
    <submittedName>
        <fullName evidence="11">Cop-coated vesicle membrane protein p24, putative</fullName>
    </submittedName>
    <submittedName>
        <fullName evidence="12">Transmembrane emp24 domain-containing protein, putative</fullName>
    </submittedName>
</protein>
<dbReference type="PANTHER" id="PTHR22811">
    <property type="entry name" value="TRANSMEMBRANE EMP24 DOMAIN-CONTAINING PROTEIN"/>
    <property type="match status" value="1"/>
</dbReference>
<evidence type="ECO:0000256" key="7">
    <source>
        <dbReference type="RuleBase" id="RU003827"/>
    </source>
</evidence>
<dbReference type="Proteomes" id="UP000072904">
    <property type="component" value="Chromosome 14"/>
</dbReference>
<organism evidence="12 13">
    <name type="scientific">Plasmodium yoelii</name>
    <dbReference type="NCBI Taxonomy" id="5861"/>
    <lineage>
        <taxon>Eukaryota</taxon>
        <taxon>Sar</taxon>
        <taxon>Alveolata</taxon>
        <taxon>Apicomplexa</taxon>
        <taxon>Aconoidasida</taxon>
        <taxon>Haemosporida</taxon>
        <taxon>Plasmodiidae</taxon>
        <taxon>Plasmodium</taxon>
        <taxon>Plasmodium (Vinckeia)</taxon>
    </lineage>
</organism>
<dbReference type="VEuPathDB" id="PlasmoDB:PY00476"/>
<reference evidence="13 14" key="1">
    <citation type="journal article" date="2014" name="BMC Biol.">
        <title>A comprehensive evaluation of rodent malaria parasite genomes and gene expression.</title>
        <authorList>
            <person name="Otto T.D."/>
            <person name="Bohme U."/>
            <person name="Jackson A.P."/>
            <person name="Hunt M."/>
            <person name="Franke-Fayard B."/>
            <person name="Hoeijmakers W.A."/>
            <person name="Religa A.A."/>
            <person name="Robertson L."/>
            <person name="Sanders M."/>
            <person name="Ogun S.A."/>
            <person name="Cunningham D."/>
            <person name="Erhart A."/>
            <person name="Billker O."/>
            <person name="Khan S.M."/>
            <person name="Stunnenberg H.G."/>
            <person name="Langhorne J."/>
            <person name="Holder A.A."/>
            <person name="Waters A.P."/>
            <person name="Newbold C.I."/>
            <person name="Pain A."/>
            <person name="Berriman M."/>
            <person name="Janse C.J."/>
        </authorList>
    </citation>
    <scope>NUCLEOTIDE SEQUENCE [LARGE SCALE GENOMIC DNA]</scope>
    <source>
        <strain evidence="12 13">17X</strain>
        <strain evidence="11 14">YM</strain>
    </source>
</reference>
<keyword evidence="4 9" id="KW-0732">Signal</keyword>
<reference evidence="11" key="3">
    <citation type="submission" date="2014-05" db="EMBL/GenBank/DDBJ databases">
        <authorList>
            <person name="Aslett A.Martin."/>
            <person name="De Silva Nishadi"/>
        </authorList>
    </citation>
    <scope>NUCLEOTIDE SEQUENCE</scope>
    <source>
        <strain evidence="11">YM</strain>
    </source>
</reference>
<feature type="signal peptide" evidence="9">
    <location>
        <begin position="1"/>
        <end position="24"/>
    </location>
</feature>
<keyword evidence="3 7" id="KW-0812">Transmembrane</keyword>
<evidence type="ECO:0000256" key="5">
    <source>
        <dbReference type="ARBA" id="ARBA00022989"/>
    </source>
</evidence>
<dbReference type="GO" id="GO:0016020">
    <property type="term" value="C:membrane"/>
    <property type="evidence" value="ECO:0007669"/>
    <property type="project" value="UniProtKB-SubCell"/>
</dbReference>
<evidence type="ECO:0000256" key="3">
    <source>
        <dbReference type="ARBA" id="ARBA00022692"/>
    </source>
</evidence>
<feature type="transmembrane region" description="Helical" evidence="8">
    <location>
        <begin position="174"/>
        <end position="196"/>
    </location>
</feature>
<dbReference type="SMART" id="SM01190">
    <property type="entry name" value="EMP24_GP25L"/>
    <property type="match status" value="1"/>
</dbReference>
<comment type="subcellular location">
    <subcellularLocation>
        <location evidence="1 7">Membrane</location>
        <topology evidence="1 7">Single-pass type I membrane protein</topology>
    </subcellularLocation>
</comment>
<evidence type="ECO:0000313" key="12">
    <source>
        <dbReference type="EMBL" id="VTZ81461.1"/>
    </source>
</evidence>
<dbReference type="KEGG" id="pyo:PY17X_1414700"/>
<dbReference type="VEuPathDB" id="PlasmoDB:Py17XNL_001400996"/>
<evidence type="ECO:0000259" key="10">
    <source>
        <dbReference type="PROSITE" id="PS50866"/>
    </source>
</evidence>
<dbReference type="OMA" id="QEKMMET"/>